<dbReference type="Proteomes" id="UP001223547">
    <property type="component" value="Unassembled WGS sequence"/>
</dbReference>
<reference evidence="2 3" key="1">
    <citation type="submission" date="2023-05" db="EMBL/GenBank/DDBJ databases">
        <title>Marinobacter albus sp. nov., a marine bacterium isolated from sand in a coastal intertidal zone of huludao.</title>
        <authorList>
            <person name="Deng T."/>
        </authorList>
    </citation>
    <scope>NUCLEOTIDE SEQUENCE [LARGE SCALE GENOMIC DNA]</scope>
    <source>
        <strain evidence="2 3">M216</strain>
    </source>
</reference>
<keyword evidence="1" id="KW-0812">Transmembrane</keyword>
<accession>A0ABT7HJR3</accession>
<name>A0ABT7HJR3_9GAMM</name>
<keyword evidence="1" id="KW-0472">Membrane</keyword>
<proteinExistence type="predicted"/>
<evidence type="ECO:0000313" key="3">
    <source>
        <dbReference type="Proteomes" id="UP001223547"/>
    </source>
</evidence>
<keyword evidence="1" id="KW-1133">Transmembrane helix</keyword>
<sequence>MKLAKKVALVSVIHYGFTMAIFFGAVFSQISAARHGLNEVGPVGELLLVTARTLVEPVAGVMTPLVDGQGHWIWTVPALNSLLWGGIIVLVFVAVRHWFGRANT</sequence>
<evidence type="ECO:0000256" key="1">
    <source>
        <dbReference type="SAM" id="Phobius"/>
    </source>
</evidence>
<keyword evidence="3" id="KW-1185">Reference proteome</keyword>
<organism evidence="2 3">
    <name type="scientific">Marinobacter albus</name>
    <dbReference type="NCBI Taxonomy" id="3030833"/>
    <lineage>
        <taxon>Bacteria</taxon>
        <taxon>Pseudomonadati</taxon>
        <taxon>Pseudomonadota</taxon>
        <taxon>Gammaproteobacteria</taxon>
        <taxon>Pseudomonadales</taxon>
        <taxon>Marinobacteraceae</taxon>
        <taxon>Marinobacter</taxon>
    </lineage>
</organism>
<feature type="transmembrane region" description="Helical" evidence="1">
    <location>
        <begin position="7"/>
        <end position="27"/>
    </location>
</feature>
<comment type="caution">
    <text evidence="2">The sequence shown here is derived from an EMBL/GenBank/DDBJ whole genome shotgun (WGS) entry which is preliminary data.</text>
</comment>
<dbReference type="EMBL" id="JASSQD010000005">
    <property type="protein sequence ID" value="MDK9559761.1"/>
    <property type="molecule type" value="Genomic_DNA"/>
</dbReference>
<feature type="transmembrane region" description="Helical" evidence="1">
    <location>
        <begin position="72"/>
        <end position="95"/>
    </location>
</feature>
<gene>
    <name evidence="2" type="ORF">QQF73_19175</name>
</gene>
<protein>
    <submittedName>
        <fullName evidence="2">Uncharacterized protein</fullName>
    </submittedName>
</protein>
<evidence type="ECO:0000313" key="2">
    <source>
        <dbReference type="EMBL" id="MDK9559761.1"/>
    </source>
</evidence>
<dbReference type="RefSeq" id="WP_285369124.1">
    <property type="nucleotide sequence ID" value="NZ_JASSQD010000005.1"/>
</dbReference>